<protein>
    <submittedName>
        <fullName evidence="3">Cupin</fullName>
    </submittedName>
</protein>
<dbReference type="InterPro" id="IPR011051">
    <property type="entry name" value="RmlC_Cupin_sf"/>
</dbReference>
<keyword evidence="1" id="KW-0479">Metal-binding</keyword>
<dbReference type="SUPFAM" id="SSF51182">
    <property type="entry name" value="RmlC-like cupins"/>
    <property type="match status" value="1"/>
</dbReference>
<organism evidence="3 4">
    <name type="scientific">Bordetella genomosp. 4</name>
    <dbReference type="NCBI Taxonomy" id="463044"/>
    <lineage>
        <taxon>Bacteria</taxon>
        <taxon>Pseudomonadati</taxon>
        <taxon>Pseudomonadota</taxon>
        <taxon>Betaproteobacteria</taxon>
        <taxon>Burkholderiales</taxon>
        <taxon>Alcaligenaceae</taxon>
        <taxon>Bordetella</taxon>
    </lineage>
</organism>
<name>A0A261TU55_9BORD</name>
<proteinExistence type="predicted"/>
<dbReference type="Proteomes" id="UP000216885">
    <property type="component" value="Unassembled WGS sequence"/>
</dbReference>
<dbReference type="PANTHER" id="PTHR35848">
    <property type="entry name" value="OXALATE-BINDING PROTEIN"/>
    <property type="match status" value="1"/>
</dbReference>
<reference evidence="3 4" key="1">
    <citation type="submission" date="2017-05" db="EMBL/GenBank/DDBJ databases">
        <title>Complete and WGS of Bordetella genogroups.</title>
        <authorList>
            <person name="Spilker T."/>
            <person name="LiPuma J."/>
        </authorList>
    </citation>
    <scope>NUCLEOTIDE SEQUENCE [LARGE SCALE GENOMIC DNA]</scope>
    <source>
        <strain evidence="3 4">AU9919</strain>
    </source>
</reference>
<dbReference type="RefSeq" id="WP_094822662.1">
    <property type="nucleotide sequence ID" value="NZ_NEVO01000013.1"/>
</dbReference>
<evidence type="ECO:0000259" key="2">
    <source>
        <dbReference type="Pfam" id="PF07883"/>
    </source>
</evidence>
<dbReference type="EMBL" id="NEVQ01000019">
    <property type="protein sequence ID" value="OZI53169.1"/>
    <property type="molecule type" value="Genomic_DNA"/>
</dbReference>
<feature type="domain" description="Cupin type-2" evidence="2">
    <location>
        <begin position="44"/>
        <end position="113"/>
    </location>
</feature>
<dbReference type="InterPro" id="IPR013096">
    <property type="entry name" value="Cupin_2"/>
</dbReference>
<evidence type="ECO:0000313" key="4">
    <source>
        <dbReference type="Proteomes" id="UP000216885"/>
    </source>
</evidence>
<comment type="caution">
    <text evidence="3">The sequence shown here is derived from an EMBL/GenBank/DDBJ whole genome shotgun (WGS) entry which is preliminary data.</text>
</comment>
<gene>
    <name evidence="3" type="ORF">CAL20_19435</name>
</gene>
<keyword evidence="4" id="KW-1185">Reference proteome</keyword>
<accession>A0A261TU55</accession>
<evidence type="ECO:0000313" key="3">
    <source>
        <dbReference type="EMBL" id="OZI53169.1"/>
    </source>
</evidence>
<evidence type="ECO:0000256" key="1">
    <source>
        <dbReference type="ARBA" id="ARBA00022723"/>
    </source>
</evidence>
<dbReference type="OrthoDB" id="122936at2"/>
<dbReference type="PANTHER" id="PTHR35848:SF6">
    <property type="entry name" value="CUPIN TYPE-2 DOMAIN-CONTAINING PROTEIN"/>
    <property type="match status" value="1"/>
</dbReference>
<dbReference type="InterPro" id="IPR014710">
    <property type="entry name" value="RmlC-like_jellyroll"/>
</dbReference>
<dbReference type="GO" id="GO:0046872">
    <property type="term" value="F:metal ion binding"/>
    <property type="evidence" value="ECO:0007669"/>
    <property type="project" value="UniProtKB-KW"/>
</dbReference>
<dbReference type="InterPro" id="IPR051610">
    <property type="entry name" value="GPI/OXD"/>
</dbReference>
<sequence>MIKTGSNAVLIQPETIQKHDRGGGASTTPLVTRGVGATAFITGYTEFQGGAQIPFHHHNCEESVMLVEGNAIFDIDGEEFAVKPQDVTFIPPGVPHRFRNASDTEPMKILWIYGSQNATRTLVDSGETRPIAAEHGKQG</sequence>
<dbReference type="Pfam" id="PF07883">
    <property type="entry name" value="Cupin_2"/>
    <property type="match status" value="1"/>
</dbReference>
<dbReference type="AlphaFoldDB" id="A0A261TU55"/>
<dbReference type="Gene3D" id="2.60.120.10">
    <property type="entry name" value="Jelly Rolls"/>
    <property type="match status" value="1"/>
</dbReference>